<dbReference type="OrthoDB" id="3543503at2"/>
<evidence type="ECO:0000256" key="1">
    <source>
        <dbReference type="SAM" id="Phobius"/>
    </source>
</evidence>
<reference evidence="2 3" key="1">
    <citation type="submission" date="2016-10" db="EMBL/GenBank/DDBJ databases">
        <title>Genome sequence of Streptomyces gilvigriseus MUSC 26.</title>
        <authorList>
            <person name="Lee L.-H."/>
            <person name="Ser H.-L."/>
        </authorList>
    </citation>
    <scope>NUCLEOTIDE SEQUENCE [LARGE SCALE GENOMIC DNA]</scope>
    <source>
        <strain evidence="2 3">MUSC 26</strain>
    </source>
</reference>
<dbReference type="STRING" id="1428644.BIV57_19845"/>
<evidence type="ECO:0000313" key="3">
    <source>
        <dbReference type="Proteomes" id="UP000243342"/>
    </source>
</evidence>
<name>A0A1J7C2D3_9ACTN</name>
<organism evidence="2 3">
    <name type="scientific">Mangrovactinospora gilvigrisea</name>
    <dbReference type="NCBI Taxonomy" id="1428644"/>
    <lineage>
        <taxon>Bacteria</taxon>
        <taxon>Bacillati</taxon>
        <taxon>Actinomycetota</taxon>
        <taxon>Actinomycetes</taxon>
        <taxon>Kitasatosporales</taxon>
        <taxon>Streptomycetaceae</taxon>
        <taxon>Mangrovactinospora</taxon>
    </lineage>
</organism>
<dbReference type="RefSeq" id="WP_071658276.1">
    <property type="nucleotide sequence ID" value="NZ_MLCF01000132.1"/>
</dbReference>
<keyword evidence="1" id="KW-1133">Transmembrane helix</keyword>
<feature type="transmembrane region" description="Helical" evidence="1">
    <location>
        <begin position="12"/>
        <end position="41"/>
    </location>
</feature>
<accession>A0A1J7C2D3</accession>
<dbReference type="EMBL" id="MLCF01000132">
    <property type="protein sequence ID" value="OIV35732.1"/>
    <property type="molecule type" value="Genomic_DNA"/>
</dbReference>
<comment type="caution">
    <text evidence="2">The sequence shown here is derived from an EMBL/GenBank/DDBJ whole genome shotgun (WGS) entry which is preliminary data.</text>
</comment>
<dbReference type="Proteomes" id="UP000243342">
    <property type="component" value="Unassembled WGS sequence"/>
</dbReference>
<gene>
    <name evidence="2" type="ORF">BIV57_19845</name>
</gene>
<keyword evidence="1" id="KW-0472">Membrane</keyword>
<dbReference type="AlphaFoldDB" id="A0A1J7C2D3"/>
<evidence type="ECO:0000313" key="2">
    <source>
        <dbReference type="EMBL" id="OIV35732.1"/>
    </source>
</evidence>
<sequence length="59" mass="6663">MSRSTKIVIGGAVVVLGAGFFVSWWLAFALILVPVVGYMALDKSQRRRLNRITRKELDR</sequence>
<proteinExistence type="predicted"/>
<keyword evidence="3" id="KW-1185">Reference proteome</keyword>
<protein>
    <submittedName>
        <fullName evidence="2">Uncharacterized protein</fullName>
    </submittedName>
</protein>
<keyword evidence="1" id="KW-0812">Transmembrane</keyword>